<organism evidence="7 8">
    <name type="scientific">Strigamia maritima</name>
    <name type="common">European centipede</name>
    <name type="synonym">Geophilus maritimus</name>
    <dbReference type="NCBI Taxonomy" id="126957"/>
    <lineage>
        <taxon>Eukaryota</taxon>
        <taxon>Metazoa</taxon>
        <taxon>Ecdysozoa</taxon>
        <taxon>Arthropoda</taxon>
        <taxon>Myriapoda</taxon>
        <taxon>Chilopoda</taxon>
        <taxon>Pleurostigmophora</taxon>
        <taxon>Geophilomorpha</taxon>
        <taxon>Linotaeniidae</taxon>
        <taxon>Strigamia</taxon>
    </lineage>
</organism>
<evidence type="ECO:0000256" key="1">
    <source>
        <dbReference type="ARBA" id="ARBA00004642"/>
    </source>
</evidence>
<protein>
    <recommendedName>
        <fullName evidence="6">RRM domain-containing protein</fullName>
    </recommendedName>
</protein>
<dbReference type="CDD" id="cd12336">
    <property type="entry name" value="RRM_RBM7_like"/>
    <property type="match status" value="1"/>
</dbReference>
<evidence type="ECO:0000259" key="6">
    <source>
        <dbReference type="PROSITE" id="PS50102"/>
    </source>
</evidence>
<dbReference type="EMBL" id="JH431880">
    <property type="status" value="NOT_ANNOTATED_CDS"/>
    <property type="molecule type" value="Genomic_DNA"/>
</dbReference>
<evidence type="ECO:0000256" key="3">
    <source>
        <dbReference type="ARBA" id="ARBA00023242"/>
    </source>
</evidence>
<keyword evidence="8" id="KW-1185">Reference proteome</keyword>
<dbReference type="HOGENOM" id="CLU_1436123_0_0_1"/>
<keyword evidence="3" id="KW-0539">Nucleus</keyword>
<dbReference type="InterPro" id="IPR000504">
    <property type="entry name" value="RRM_dom"/>
</dbReference>
<keyword evidence="2 4" id="KW-0694">RNA-binding</keyword>
<dbReference type="PhylomeDB" id="T1J6P2"/>
<proteinExistence type="predicted"/>
<dbReference type="SUPFAM" id="SSF54928">
    <property type="entry name" value="RNA-binding domain, RBD"/>
    <property type="match status" value="1"/>
</dbReference>
<dbReference type="InterPro" id="IPR035979">
    <property type="entry name" value="RBD_domain_sf"/>
</dbReference>
<reference evidence="7" key="2">
    <citation type="submission" date="2015-02" db="UniProtKB">
        <authorList>
            <consortium name="EnsemblMetazoa"/>
        </authorList>
    </citation>
    <scope>IDENTIFICATION</scope>
</reference>
<dbReference type="PANTHER" id="PTHR13798:SF11">
    <property type="entry name" value="RNA-BINDING PROTEIN 7-RELATED"/>
    <property type="match status" value="1"/>
</dbReference>
<feature type="domain" description="RRM" evidence="6">
    <location>
        <begin position="7"/>
        <end position="84"/>
    </location>
</feature>
<dbReference type="Proteomes" id="UP000014500">
    <property type="component" value="Unassembled WGS sequence"/>
</dbReference>
<dbReference type="GO" id="GO:0000381">
    <property type="term" value="P:regulation of alternative mRNA splicing, via spliceosome"/>
    <property type="evidence" value="ECO:0007669"/>
    <property type="project" value="TreeGrafter"/>
</dbReference>
<feature type="compositionally biased region" description="Polar residues" evidence="5">
    <location>
        <begin position="83"/>
        <end position="96"/>
    </location>
</feature>
<name>T1J6P2_STRMM</name>
<dbReference type="SMART" id="SM00360">
    <property type="entry name" value="RRM"/>
    <property type="match status" value="1"/>
</dbReference>
<comment type="subcellular location">
    <subcellularLocation>
        <location evidence="1">Nucleus</location>
        <location evidence="1">Nucleoplasm</location>
    </subcellularLocation>
</comment>
<dbReference type="EnsemblMetazoa" id="SMAR009314-RA">
    <property type="protein sequence ID" value="SMAR009314-PA"/>
    <property type="gene ID" value="SMAR009314"/>
</dbReference>
<feature type="compositionally biased region" description="Basic and acidic residues" evidence="5">
    <location>
        <begin position="97"/>
        <end position="115"/>
    </location>
</feature>
<dbReference type="GO" id="GO:0005654">
    <property type="term" value="C:nucleoplasm"/>
    <property type="evidence" value="ECO:0007669"/>
    <property type="project" value="UniProtKB-SubCell"/>
</dbReference>
<evidence type="ECO:0000313" key="7">
    <source>
        <dbReference type="EnsemblMetazoa" id="SMAR009314-PA"/>
    </source>
</evidence>
<dbReference type="GO" id="GO:0003727">
    <property type="term" value="F:single-stranded RNA binding"/>
    <property type="evidence" value="ECO:0007669"/>
    <property type="project" value="TreeGrafter"/>
</dbReference>
<dbReference type="AlphaFoldDB" id="T1J6P2"/>
<dbReference type="PANTHER" id="PTHR13798">
    <property type="entry name" value="RNA BINDING MOTIF RBM PROTEIN -RELATED"/>
    <property type="match status" value="1"/>
</dbReference>
<evidence type="ECO:0000313" key="8">
    <source>
        <dbReference type="Proteomes" id="UP000014500"/>
    </source>
</evidence>
<dbReference type="PROSITE" id="PS50102">
    <property type="entry name" value="RRM"/>
    <property type="match status" value="1"/>
</dbReference>
<dbReference type="InterPro" id="IPR012677">
    <property type="entry name" value="Nucleotide-bd_a/b_plait_sf"/>
</dbReference>
<dbReference type="eggNOG" id="KOG4454">
    <property type="taxonomic scope" value="Eukaryota"/>
</dbReference>
<feature type="region of interest" description="Disordered" evidence="5">
    <location>
        <begin position="81"/>
        <end position="124"/>
    </location>
</feature>
<accession>T1J6P2</accession>
<dbReference type="Gene3D" id="3.30.70.330">
    <property type="match status" value="1"/>
</dbReference>
<sequence>MDDATEKTLWCGNLSPNVTEDLLFELFLQAGPLEKVTLPKDKDGKIRSYAFIMFKHSISVAYATDLLNGISLLGRPLRLKPRSISTDSPNSSTNYEHTNDSHDQRGNMRRPERVHRTNSFSESTNSRNVEIWSNNFPPPPLLPDPRDFVLPNLNLVHRMPGLGQKMVIRGNRNVFHPYVSPSRHYPYWQ</sequence>
<dbReference type="InterPro" id="IPR052285">
    <property type="entry name" value="NEXT_complex_subunit"/>
</dbReference>
<dbReference type="STRING" id="126957.T1J6P2"/>
<reference evidence="8" key="1">
    <citation type="submission" date="2011-05" db="EMBL/GenBank/DDBJ databases">
        <authorList>
            <person name="Richards S.R."/>
            <person name="Qu J."/>
            <person name="Jiang H."/>
            <person name="Jhangiani S.N."/>
            <person name="Agravi P."/>
            <person name="Goodspeed R."/>
            <person name="Gross S."/>
            <person name="Mandapat C."/>
            <person name="Jackson L."/>
            <person name="Mathew T."/>
            <person name="Pu L."/>
            <person name="Thornton R."/>
            <person name="Saada N."/>
            <person name="Wilczek-Boney K.B."/>
            <person name="Lee S."/>
            <person name="Kovar C."/>
            <person name="Wu Y."/>
            <person name="Scherer S.E."/>
            <person name="Worley K.C."/>
            <person name="Muzny D.M."/>
            <person name="Gibbs R."/>
        </authorList>
    </citation>
    <scope>NUCLEOTIDE SEQUENCE</scope>
    <source>
        <strain evidence="8">Brora</strain>
    </source>
</reference>
<dbReference type="Pfam" id="PF00076">
    <property type="entry name" value="RRM_1"/>
    <property type="match status" value="1"/>
</dbReference>
<evidence type="ECO:0000256" key="4">
    <source>
        <dbReference type="PROSITE-ProRule" id="PRU00176"/>
    </source>
</evidence>
<evidence type="ECO:0000256" key="5">
    <source>
        <dbReference type="SAM" id="MobiDB-lite"/>
    </source>
</evidence>
<evidence type="ECO:0000256" key="2">
    <source>
        <dbReference type="ARBA" id="ARBA00022884"/>
    </source>
</evidence>